<dbReference type="EMBL" id="CAJVQB010154678">
    <property type="protein sequence ID" value="CAG8855936.1"/>
    <property type="molecule type" value="Genomic_DNA"/>
</dbReference>
<proteinExistence type="predicted"/>
<evidence type="ECO:0000313" key="1">
    <source>
        <dbReference type="EMBL" id="CAG8855936.1"/>
    </source>
</evidence>
<dbReference type="Proteomes" id="UP000789901">
    <property type="component" value="Unassembled WGS sequence"/>
</dbReference>
<reference evidence="1 2" key="1">
    <citation type="submission" date="2021-06" db="EMBL/GenBank/DDBJ databases">
        <authorList>
            <person name="Kallberg Y."/>
            <person name="Tangrot J."/>
            <person name="Rosling A."/>
        </authorList>
    </citation>
    <scope>NUCLEOTIDE SEQUENCE [LARGE SCALE GENOMIC DNA]</scope>
    <source>
        <strain evidence="1 2">120-4 pot B 10/14</strain>
    </source>
</reference>
<feature type="non-terminal residue" evidence="1">
    <location>
        <position position="1"/>
    </location>
</feature>
<protein>
    <submittedName>
        <fullName evidence="1">17531_t:CDS:1</fullName>
    </submittedName>
</protein>
<keyword evidence="2" id="KW-1185">Reference proteome</keyword>
<sequence>LSCQYHNPHLEPLEIICELLLEFTQFTLAPTLPADFLGNLFDYYLENASLVFEDPAISPIPRSSTEATSSFITPRRPIPSLSNLTILSILR</sequence>
<evidence type="ECO:0000313" key="2">
    <source>
        <dbReference type="Proteomes" id="UP000789901"/>
    </source>
</evidence>
<organism evidence="1 2">
    <name type="scientific">Gigaspora margarita</name>
    <dbReference type="NCBI Taxonomy" id="4874"/>
    <lineage>
        <taxon>Eukaryota</taxon>
        <taxon>Fungi</taxon>
        <taxon>Fungi incertae sedis</taxon>
        <taxon>Mucoromycota</taxon>
        <taxon>Glomeromycotina</taxon>
        <taxon>Glomeromycetes</taxon>
        <taxon>Diversisporales</taxon>
        <taxon>Gigasporaceae</taxon>
        <taxon>Gigaspora</taxon>
    </lineage>
</organism>
<comment type="caution">
    <text evidence="1">The sequence shown here is derived from an EMBL/GenBank/DDBJ whole genome shotgun (WGS) entry which is preliminary data.</text>
</comment>
<accession>A0ABN7XMB4</accession>
<name>A0ABN7XMB4_GIGMA</name>
<gene>
    <name evidence="1" type="ORF">GMARGA_LOCUS44757</name>
</gene>